<dbReference type="GO" id="GO:0005524">
    <property type="term" value="F:ATP binding"/>
    <property type="evidence" value="ECO:0007669"/>
    <property type="project" value="UniProtKB-KW"/>
</dbReference>
<evidence type="ECO:0000256" key="4">
    <source>
        <dbReference type="ARBA" id="ARBA00017575"/>
    </source>
</evidence>
<dbReference type="Gene3D" id="1.10.287.3610">
    <property type="match status" value="1"/>
</dbReference>
<feature type="binding site" evidence="22">
    <location>
        <position position="39"/>
    </location>
    <ligand>
        <name>ATP</name>
        <dbReference type="ChEBI" id="CHEBI:30616"/>
    </ligand>
</feature>
<evidence type="ECO:0000313" key="25">
    <source>
        <dbReference type="EMBL" id="RRV11013.1"/>
    </source>
</evidence>
<feature type="binding site" evidence="21">
    <location>
        <position position="109"/>
    </location>
    <ligand>
        <name>substrate</name>
    </ligand>
</feature>
<dbReference type="InterPro" id="IPR000829">
    <property type="entry name" value="DAGK"/>
</dbReference>
<dbReference type="PANTHER" id="PTHR34299:SF1">
    <property type="entry name" value="DIACYLGLYCEROL KINASE"/>
    <property type="match status" value="1"/>
</dbReference>
<reference evidence="25 26" key="1">
    <citation type="submission" date="2018-10" db="EMBL/GenBank/DDBJ databases">
        <title>Transmission dynamics of multidrug resistant bacteria on intensive care unit surfaces.</title>
        <authorList>
            <person name="D'Souza A.W."/>
            <person name="Potter R.F."/>
            <person name="Wallace M."/>
            <person name="Shupe A."/>
            <person name="Patel S."/>
            <person name="Sun S."/>
            <person name="Gul D."/>
            <person name="Kwon J.H."/>
            <person name="Andleeb S."/>
            <person name="Burnham C.-A.D."/>
            <person name="Dantas G."/>
        </authorList>
    </citation>
    <scope>NUCLEOTIDE SEQUENCE [LARGE SCALE GENOMIC DNA]</scope>
    <source>
        <strain evidence="25 26">PX_177</strain>
    </source>
</reference>
<evidence type="ECO:0000256" key="5">
    <source>
        <dbReference type="ARBA" id="ARBA00022475"/>
    </source>
</evidence>
<keyword evidence="7 24" id="KW-0997">Cell inner membrane</keyword>
<evidence type="ECO:0000256" key="24">
    <source>
        <dbReference type="RuleBase" id="RU363065"/>
    </source>
</evidence>
<feature type="binding site" evidence="22">
    <location>
        <position position="20"/>
    </location>
    <ligand>
        <name>ATP</name>
        <dbReference type="ChEBI" id="CHEBI:30616"/>
    </ligand>
</feature>
<evidence type="ECO:0000256" key="8">
    <source>
        <dbReference type="ARBA" id="ARBA00022679"/>
    </source>
</evidence>
<dbReference type="InterPro" id="IPR033718">
    <property type="entry name" value="DAGK_prok"/>
</dbReference>
<dbReference type="GO" id="GO:0004143">
    <property type="term" value="F:ATP-dependent diacylglycerol kinase activity"/>
    <property type="evidence" value="ECO:0007669"/>
    <property type="project" value="UniProtKB-EC"/>
</dbReference>
<dbReference type="CDD" id="cd14264">
    <property type="entry name" value="DAGK_IM"/>
    <property type="match status" value="1"/>
</dbReference>
<feature type="binding site" evidence="22">
    <location>
        <begin position="96"/>
        <end position="98"/>
    </location>
    <ligand>
        <name>ATP</name>
        <dbReference type="ChEBI" id="CHEBI:30616"/>
    </ligand>
</feature>
<dbReference type="EMBL" id="RHQL01000007">
    <property type="protein sequence ID" value="RRV11013.1"/>
    <property type="molecule type" value="Genomic_DNA"/>
</dbReference>
<keyword evidence="8 24" id="KW-0808">Transferase</keyword>
<evidence type="ECO:0000256" key="1">
    <source>
        <dbReference type="ARBA" id="ARBA00004429"/>
    </source>
</evidence>
<dbReference type="AlphaFoldDB" id="A0A427E424"/>
<evidence type="ECO:0000313" key="26">
    <source>
        <dbReference type="Proteomes" id="UP000276506"/>
    </source>
</evidence>
<evidence type="ECO:0000256" key="2">
    <source>
        <dbReference type="ARBA" id="ARBA00005967"/>
    </source>
</evidence>
<comment type="subcellular location">
    <subcellularLocation>
        <location evidence="1 24">Cell inner membrane</location>
        <topology evidence="1 24">Multi-pass membrane protein</topology>
    </subcellularLocation>
</comment>
<feature type="transmembrane region" description="Helical" evidence="24">
    <location>
        <begin position="68"/>
        <end position="90"/>
    </location>
</feature>
<comment type="catalytic activity">
    <reaction evidence="24">
        <text>a 1,2-diacyl-sn-glycerol + ATP = a 1,2-diacyl-sn-glycero-3-phosphate + ADP + H(+)</text>
        <dbReference type="Rhea" id="RHEA:10272"/>
        <dbReference type="ChEBI" id="CHEBI:15378"/>
        <dbReference type="ChEBI" id="CHEBI:17815"/>
        <dbReference type="ChEBI" id="CHEBI:30616"/>
        <dbReference type="ChEBI" id="CHEBI:58608"/>
        <dbReference type="ChEBI" id="CHEBI:456216"/>
        <dbReference type="EC" id="2.7.1.107"/>
    </reaction>
</comment>
<feature type="transmembrane region" description="Helical" evidence="24">
    <location>
        <begin position="110"/>
        <end position="127"/>
    </location>
</feature>
<sequence>MSSIEELNAQSLKGHSGLRRILRALGYSIAGIRAAIAGEAAFRQLLLLNAVLIPLAFTLDVSRIERLLLVIVPLLTLVVELVNSAIEAAIDRISLELHPLSKNAKDMGSAAQLLSLVMVAVTWLMILY</sequence>
<keyword evidence="9 24" id="KW-0812">Transmembrane</keyword>
<feature type="binding site" evidence="22">
    <location>
        <begin position="105"/>
        <end position="106"/>
    </location>
    <ligand>
        <name>ATP</name>
        <dbReference type="ChEBI" id="CHEBI:30616"/>
    </ligand>
</feature>
<keyword evidence="16 24" id="KW-0443">Lipid metabolism</keyword>
<evidence type="ECO:0000256" key="23">
    <source>
        <dbReference type="PIRSR" id="PIRSR600829-4"/>
    </source>
</evidence>
<evidence type="ECO:0000256" key="6">
    <source>
        <dbReference type="ARBA" id="ARBA00022516"/>
    </source>
</evidence>
<dbReference type="GO" id="GO:0006654">
    <property type="term" value="P:phosphatidic acid biosynthetic process"/>
    <property type="evidence" value="ECO:0007669"/>
    <property type="project" value="InterPro"/>
</dbReference>
<protein>
    <recommendedName>
        <fullName evidence="4 24">Diacylglycerol kinase</fullName>
        <ecNumber evidence="3 24">2.7.1.107</ecNumber>
    </recommendedName>
</protein>
<comment type="caution">
    <text evidence="25">The sequence shown here is derived from an EMBL/GenBank/DDBJ whole genome shotgun (WGS) entry which is preliminary data.</text>
</comment>
<proteinExistence type="inferred from homology"/>
<dbReference type="GO" id="GO:0005886">
    <property type="term" value="C:plasma membrane"/>
    <property type="evidence" value="ECO:0007669"/>
    <property type="project" value="UniProtKB-SubCell"/>
</dbReference>
<dbReference type="PANTHER" id="PTHR34299">
    <property type="entry name" value="DIACYLGLYCEROL KINASE"/>
    <property type="match status" value="1"/>
</dbReference>
<keyword evidence="17 24" id="KW-0472">Membrane</keyword>
<keyword evidence="13 22" id="KW-0067">ATP-binding</keyword>
<organism evidence="25 26">
    <name type="scientific">Stutzerimonas xanthomarina</name>
    <dbReference type="NCBI Taxonomy" id="271420"/>
    <lineage>
        <taxon>Bacteria</taxon>
        <taxon>Pseudomonadati</taxon>
        <taxon>Pseudomonadota</taxon>
        <taxon>Gammaproteobacteria</taxon>
        <taxon>Pseudomonadales</taxon>
        <taxon>Pseudomonadaceae</taxon>
        <taxon>Stutzerimonas</taxon>
    </lineage>
</organism>
<comment type="cofactor">
    <cofactor evidence="23">
        <name>Mg(2+)</name>
        <dbReference type="ChEBI" id="CHEBI:18420"/>
    </cofactor>
    <text evidence="23">Mn(2+), Zn(2+), Cd(2+) and Co(2+) support activity to lesser extents.</text>
</comment>
<keyword evidence="19 24" id="KW-1208">Phospholipid metabolism</keyword>
<feature type="binding site" evidence="22">
    <location>
        <position position="87"/>
    </location>
    <ligand>
        <name>ATP</name>
        <dbReference type="ChEBI" id="CHEBI:30616"/>
    </ligand>
</feature>
<evidence type="ECO:0000256" key="22">
    <source>
        <dbReference type="PIRSR" id="PIRSR600829-3"/>
    </source>
</evidence>
<dbReference type="GO" id="GO:0046872">
    <property type="term" value="F:metal ion binding"/>
    <property type="evidence" value="ECO:0007669"/>
    <property type="project" value="UniProtKB-KW"/>
</dbReference>
<evidence type="ECO:0000256" key="19">
    <source>
        <dbReference type="ARBA" id="ARBA00023264"/>
    </source>
</evidence>
<keyword evidence="11 22" id="KW-0547">Nucleotide-binding</keyword>
<evidence type="ECO:0000256" key="14">
    <source>
        <dbReference type="ARBA" id="ARBA00022842"/>
    </source>
</evidence>
<feature type="binding site" evidence="21">
    <location>
        <position position="80"/>
    </location>
    <ligand>
        <name>substrate</name>
    </ligand>
</feature>
<keyword evidence="10 23" id="KW-0479">Metal-binding</keyword>
<dbReference type="InterPro" id="IPR036945">
    <property type="entry name" value="DAGK_sf"/>
</dbReference>
<evidence type="ECO:0000256" key="21">
    <source>
        <dbReference type="PIRSR" id="PIRSR600829-2"/>
    </source>
</evidence>
<keyword evidence="6" id="KW-0444">Lipid biosynthesis</keyword>
<evidence type="ECO:0000256" key="15">
    <source>
        <dbReference type="ARBA" id="ARBA00022989"/>
    </source>
</evidence>
<evidence type="ECO:0000256" key="17">
    <source>
        <dbReference type="ARBA" id="ARBA00023136"/>
    </source>
</evidence>
<dbReference type="RefSeq" id="WP_014820230.1">
    <property type="nucleotide sequence ID" value="NZ_RHQL01000007.1"/>
</dbReference>
<dbReference type="Pfam" id="PF01219">
    <property type="entry name" value="DAGK_prokar"/>
    <property type="match status" value="1"/>
</dbReference>
<keyword evidence="14 23" id="KW-0460">Magnesium</keyword>
<keyword evidence="18" id="KW-0594">Phospholipid biosynthesis</keyword>
<comment type="caution">
    <text evidence="24">Lacks conserved residue(s) required for the propagation of feature annotation.</text>
</comment>
<comment type="similarity">
    <text evidence="2 24">Belongs to the bacterial diacylglycerol kinase family.</text>
</comment>
<evidence type="ECO:0000256" key="18">
    <source>
        <dbReference type="ARBA" id="ARBA00023209"/>
    </source>
</evidence>
<keyword evidence="15 24" id="KW-1133">Transmembrane helix</keyword>
<name>A0A427E424_9GAMM</name>
<feature type="binding site" evidence="21">
    <location>
        <position position="66"/>
    </location>
    <ligand>
        <name>substrate</name>
    </ligand>
</feature>
<feature type="binding site" evidence="23">
    <location>
        <position position="39"/>
    </location>
    <ligand>
        <name>a divalent metal cation</name>
        <dbReference type="ChEBI" id="CHEBI:60240"/>
    </ligand>
</feature>
<keyword evidence="12 24" id="KW-0418">Kinase</keyword>
<evidence type="ECO:0000256" key="7">
    <source>
        <dbReference type="ARBA" id="ARBA00022519"/>
    </source>
</evidence>
<evidence type="ECO:0000256" key="10">
    <source>
        <dbReference type="ARBA" id="ARBA00022723"/>
    </source>
</evidence>
<dbReference type="Proteomes" id="UP000276506">
    <property type="component" value="Unassembled WGS sequence"/>
</dbReference>
<gene>
    <name evidence="25" type="ORF">EGJ28_14295</name>
</gene>
<feature type="binding site" evidence="23">
    <location>
        <position position="87"/>
    </location>
    <ligand>
        <name>a divalent metal cation</name>
        <dbReference type="ChEBI" id="CHEBI:60240"/>
    </ligand>
</feature>
<evidence type="ECO:0000256" key="9">
    <source>
        <dbReference type="ARBA" id="ARBA00022692"/>
    </source>
</evidence>
<evidence type="ECO:0000256" key="13">
    <source>
        <dbReference type="ARBA" id="ARBA00022840"/>
    </source>
</evidence>
<evidence type="ECO:0000256" key="11">
    <source>
        <dbReference type="ARBA" id="ARBA00022741"/>
    </source>
</evidence>
<feature type="binding site" evidence="22">
    <location>
        <position position="27"/>
    </location>
    <ligand>
        <name>ATP</name>
        <dbReference type="ChEBI" id="CHEBI:30616"/>
    </ligand>
</feature>
<accession>A0A427E424</accession>
<dbReference type="EC" id="2.7.1.107" evidence="3 24"/>
<feature type="binding site" evidence="21">
    <location>
        <position position="20"/>
    </location>
    <ligand>
        <name>substrate</name>
    </ligand>
</feature>
<keyword evidence="5" id="KW-1003">Cell membrane</keyword>
<evidence type="ECO:0000256" key="3">
    <source>
        <dbReference type="ARBA" id="ARBA00012133"/>
    </source>
</evidence>
<evidence type="ECO:0000256" key="16">
    <source>
        <dbReference type="ARBA" id="ARBA00023098"/>
    </source>
</evidence>
<evidence type="ECO:0000256" key="12">
    <source>
        <dbReference type="ARBA" id="ARBA00022777"/>
    </source>
</evidence>
<feature type="active site" description="Proton acceptor" evidence="20">
    <location>
        <position position="80"/>
    </location>
</feature>
<evidence type="ECO:0000256" key="20">
    <source>
        <dbReference type="PIRSR" id="PIRSR600829-1"/>
    </source>
</evidence>
<comment type="function">
    <text evidence="24">Catalyzes the ATP-dependent phosphorylation of sn-l,2-diacylglycerol (DAG) to phosphatidic acid. Involved in the recycling of diacylglycerol produced as a by-product during membrane-derived oligosaccharide (MDO) biosynthesis.</text>
</comment>